<sequence length="269" mass="29046">EPRRPAVPRCAAGHRGAADHARGRGAAVLRLRGEVHQPGHRAGAGAAQRRPAPGLGRAGCPLDRACPHGLRRPGSHRDRGARSHGAGAQPAAGRRPGPGRPRRRAGGPADPAPGRVERRASRRRRGGARGRPQDRPRPHARHRPAGPAGQRRGVGPPHDLRRPLRPARRAAGRRRGRRRDPRHVVHLHRHRLADRGAVRGRGRVARTGAGRGDTDPAAADDDHLPPALLRPPAPDRVRRADRHRRQVGRPAGRAGGTGGRRVRRRSRGL</sequence>
<accession>A0A6J4LBR1</accession>
<name>A0A6J4LBR1_9ACTN</name>
<evidence type="ECO:0000256" key="1">
    <source>
        <dbReference type="SAM" id="MobiDB-lite"/>
    </source>
</evidence>
<feature type="compositionally biased region" description="Basic residues" evidence="1">
    <location>
        <begin position="260"/>
        <end position="269"/>
    </location>
</feature>
<organism evidence="2">
    <name type="scientific">uncultured Frankineae bacterium</name>
    <dbReference type="NCBI Taxonomy" id="437475"/>
    <lineage>
        <taxon>Bacteria</taxon>
        <taxon>Bacillati</taxon>
        <taxon>Actinomycetota</taxon>
        <taxon>Actinomycetes</taxon>
        <taxon>Frankiales</taxon>
        <taxon>environmental samples</taxon>
    </lineage>
</organism>
<feature type="region of interest" description="Disordered" evidence="1">
    <location>
        <begin position="1"/>
        <end position="269"/>
    </location>
</feature>
<dbReference type="EMBL" id="CADCUB010000085">
    <property type="protein sequence ID" value="CAA9328218.1"/>
    <property type="molecule type" value="Genomic_DNA"/>
</dbReference>
<gene>
    <name evidence="2" type="ORF">AVDCRST_MAG07-2089</name>
</gene>
<feature type="compositionally biased region" description="Low complexity" evidence="1">
    <location>
        <begin position="40"/>
        <end position="61"/>
    </location>
</feature>
<feature type="compositionally biased region" description="Basic residues" evidence="1">
    <location>
        <begin position="163"/>
        <end position="204"/>
    </location>
</feature>
<feature type="non-terminal residue" evidence="2">
    <location>
        <position position="269"/>
    </location>
</feature>
<evidence type="ECO:0000313" key="2">
    <source>
        <dbReference type="EMBL" id="CAA9328218.1"/>
    </source>
</evidence>
<proteinExistence type="predicted"/>
<feature type="non-terminal residue" evidence="2">
    <location>
        <position position="1"/>
    </location>
</feature>
<feature type="compositionally biased region" description="Low complexity" evidence="1">
    <location>
        <begin position="85"/>
        <end position="95"/>
    </location>
</feature>
<protein>
    <submittedName>
        <fullName evidence="2">Uncharacterized protein</fullName>
    </submittedName>
</protein>
<reference evidence="2" key="1">
    <citation type="submission" date="2020-02" db="EMBL/GenBank/DDBJ databases">
        <authorList>
            <person name="Meier V. D."/>
        </authorList>
    </citation>
    <scope>NUCLEOTIDE SEQUENCE</scope>
    <source>
        <strain evidence="2">AVDCRST_MAG07</strain>
    </source>
</reference>
<dbReference type="AlphaFoldDB" id="A0A6J4LBR1"/>